<proteinExistence type="predicted"/>
<dbReference type="InterPro" id="IPR026258">
    <property type="entry name" value="SRP68"/>
</dbReference>
<feature type="non-terminal residue" evidence="1">
    <location>
        <position position="1"/>
    </location>
</feature>
<organism evidence="1 2">
    <name type="scientific">Citrus sinensis</name>
    <name type="common">Sweet orange</name>
    <name type="synonym">Citrus aurantium var. sinensis</name>
    <dbReference type="NCBI Taxonomy" id="2711"/>
    <lineage>
        <taxon>Eukaryota</taxon>
        <taxon>Viridiplantae</taxon>
        <taxon>Streptophyta</taxon>
        <taxon>Embryophyta</taxon>
        <taxon>Tracheophyta</taxon>
        <taxon>Spermatophyta</taxon>
        <taxon>Magnoliopsida</taxon>
        <taxon>eudicotyledons</taxon>
        <taxon>Gunneridae</taxon>
        <taxon>Pentapetalae</taxon>
        <taxon>rosids</taxon>
        <taxon>malvids</taxon>
        <taxon>Sapindales</taxon>
        <taxon>Rutaceae</taxon>
        <taxon>Aurantioideae</taxon>
        <taxon>Citrus</taxon>
    </lineage>
</organism>
<sequence length="50" mass="5785">CFYLARSYSLAGKRTEAYALYCRARSHAENALKDFQRMANSDQVCLYLSK</sequence>
<dbReference type="EMBL" id="KK785059">
    <property type="protein sequence ID" value="KDO51279.1"/>
    <property type="molecule type" value="Genomic_DNA"/>
</dbReference>
<dbReference type="GO" id="GO:0005786">
    <property type="term" value="C:signal recognition particle, endoplasmic reticulum targeting"/>
    <property type="evidence" value="ECO:0007669"/>
    <property type="project" value="InterPro"/>
</dbReference>
<evidence type="ECO:0000313" key="1">
    <source>
        <dbReference type="EMBL" id="KDO51279.1"/>
    </source>
</evidence>
<dbReference type="Proteomes" id="UP000027120">
    <property type="component" value="Unassembled WGS sequence"/>
</dbReference>
<accession>A0A067E7X2</accession>
<gene>
    <name evidence="1" type="ORF">CISIN_1g0074131mg</name>
</gene>
<dbReference type="AlphaFoldDB" id="A0A067E7X2"/>
<dbReference type="Pfam" id="PF16969">
    <property type="entry name" value="SRP68"/>
    <property type="match status" value="1"/>
</dbReference>
<reference evidence="1 2" key="1">
    <citation type="submission" date="2014-04" db="EMBL/GenBank/DDBJ databases">
        <authorList>
            <consortium name="International Citrus Genome Consortium"/>
            <person name="Gmitter F."/>
            <person name="Chen C."/>
            <person name="Farmerie W."/>
            <person name="Harkins T."/>
            <person name="Desany B."/>
            <person name="Mohiuddin M."/>
            <person name="Kodira C."/>
            <person name="Borodovsky M."/>
            <person name="Lomsadze A."/>
            <person name="Burns P."/>
            <person name="Jenkins J."/>
            <person name="Prochnik S."/>
            <person name="Shu S."/>
            <person name="Chapman J."/>
            <person name="Pitluck S."/>
            <person name="Schmutz J."/>
            <person name="Rokhsar D."/>
        </authorList>
    </citation>
    <scope>NUCLEOTIDE SEQUENCE</scope>
</reference>
<dbReference type="GO" id="GO:0005047">
    <property type="term" value="F:signal recognition particle binding"/>
    <property type="evidence" value="ECO:0007669"/>
    <property type="project" value="InterPro"/>
</dbReference>
<dbReference type="GO" id="GO:0008312">
    <property type="term" value="F:7S RNA binding"/>
    <property type="evidence" value="ECO:0007669"/>
    <property type="project" value="InterPro"/>
</dbReference>
<keyword evidence="2" id="KW-1185">Reference proteome</keyword>
<evidence type="ECO:0000313" key="2">
    <source>
        <dbReference type="Proteomes" id="UP000027120"/>
    </source>
</evidence>
<protein>
    <submittedName>
        <fullName evidence="1">Uncharacterized protein</fullName>
    </submittedName>
</protein>
<name>A0A067E7X2_CITSI</name>
<dbReference type="GO" id="GO:0006614">
    <property type="term" value="P:SRP-dependent cotranslational protein targeting to membrane"/>
    <property type="evidence" value="ECO:0007669"/>
    <property type="project" value="InterPro"/>
</dbReference>
<dbReference type="GO" id="GO:0030942">
    <property type="term" value="F:endoplasmic reticulum signal peptide binding"/>
    <property type="evidence" value="ECO:0007669"/>
    <property type="project" value="InterPro"/>
</dbReference>